<dbReference type="AlphaFoldDB" id="A0A7T5EM25"/>
<dbReference type="KEGG" id="bcop:JD108_03920"/>
<evidence type="ECO:0000259" key="1">
    <source>
        <dbReference type="Pfam" id="PF09860"/>
    </source>
</evidence>
<reference evidence="2 4" key="1">
    <citation type="submission" date="2020-12" db="EMBL/GenBank/DDBJ databases">
        <title>strain FJAT-54423T represents a novel species of the genus Brevibacillus.</title>
        <authorList>
            <person name="Tang R."/>
        </authorList>
    </citation>
    <scope>NUCLEOTIDE SEQUENCE [LARGE SCALE GENOMIC DNA]</scope>
    <source>
        <strain evidence="2 4">FJAT-54423</strain>
    </source>
</reference>
<sequence>MTVSERFWNASVEELKRGYVHGGDHYLCLLCGKTYEQGIIYPEDGVLYEAERYIRRHIEQAHHSVFDYLIQMDKKFTGLTEHQSSLLHLFYQGKSDTEVQKELGIGSASTIRNHRFVLKEKERQAKVFLTLMELLKERDKHAPAFLPLHQTARMVDDRYNVTEEESRRILQKYFPQGTDGPLKTFSLKEKQRVVVLREIAKRFDSERLYTEKEVNEILKAVYDDHVTVRRYLIEYGFLDRKADGSQYWLKK</sequence>
<evidence type="ECO:0000313" key="4">
    <source>
        <dbReference type="Proteomes" id="UP000595847"/>
    </source>
</evidence>
<feature type="domain" description="DUF2087" evidence="1">
    <location>
        <begin position="182"/>
        <end position="249"/>
    </location>
</feature>
<dbReference type="Proteomes" id="UP000677234">
    <property type="component" value="Chromosome"/>
</dbReference>
<dbReference type="InterPro" id="IPR018656">
    <property type="entry name" value="DUF2087"/>
</dbReference>
<evidence type="ECO:0000313" key="5">
    <source>
        <dbReference type="Proteomes" id="UP000677234"/>
    </source>
</evidence>
<dbReference type="Pfam" id="PF09860">
    <property type="entry name" value="DUF2087"/>
    <property type="match status" value="1"/>
</dbReference>
<evidence type="ECO:0000313" key="2">
    <source>
        <dbReference type="EMBL" id="QQE75095.1"/>
    </source>
</evidence>
<dbReference type="EMBL" id="CP073708">
    <property type="protein sequence ID" value="QUO42182.1"/>
    <property type="molecule type" value="Genomic_DNA"/>
</dbReference>
<accession>A0A7T5EM25</accession>
<evidence type="ECO:0000313" key="3">
    <source>
        <dbReference type="EMBL" id="QUO42182.1"/>
    </source>
</evidence>
<gene>
    <name evidence="2" type="ORF">JD108_03920</name>
    <name evidence="3" type="ORF">KDJ56_03920</name>
</gene>
<dbReference type="RefSeq" id="WP_198828628.1">
    <property type="nucleotide sequence ID" value="NZ_CP066308.1"/>
</dbReference>
<keyword evidence="5" id="KW-1185">Reference proteome</keyword>
<proteinExistence type="predicted"/>
<dbReference type="EMBL" id="CP066308">
    <property type="protein sequence ID" value="QQE75095.1"/>
    <property type="molecule type" value="Genomic_DNA"/>
</dbReference>
<protein>
    <submittedName>
        <fullName evidence="2">DUF2087 domain-containing protein</fullName>
    </submittedName>
</protein>
<reference evidence="3" key="2">
    <citation type="submission" date="2021-04" db="EMBL/GenBank/DDBJ databases">
        <title>Brevibacillus composti FJAT-54423, complete genome.</title>
        <authorList>
            <person name="Tang R."/>
        </authorList>
    </citation>
    <scope>NUCLEOTIDE SEQUENCE</scope>
    <source>
        <strain evidence="3">FJAT-54424</strain>
    </source>
</reference>
<name>A0A7T5EM25_9BACL</name>
<dbReference type="Proteomes" id="UP000595847">
    <property type="component" value="Chromosome"/>
</dbReference>
<organism evidence="2 4">
    <name type="scientific">Brevibacillus composti</name>
    <dbReference type="NCBI Taxonomy" id="2796470"/>
    <lineage>
        <taxon>Bacteria</taxon>
        <taxon>Bacillati</taxon>
        <taxon>Bacillota</taxon>
        <taxon>Bacilli</taxon>
        <taxon>Bacillales</taxon>
        <taxon>Paenibacillaceae</taxon>
        <taxon>Brevibacillus</taxon>
    </lineage>
</organism>